<feature type="domain" description="Protein FecR C-terminal" evidence="2">
    <location>
        <begin position="263"/>
        <end position="331"/>
    </location>
</feature>
<reference evidence="3 4" key="1">
    <citation type="submission" date="2019-05" db="EMBL/GenBank/DDBJ databases">
        <title>Dyadobacter AR-3-8 sp. nov., isolated from arctic soil.</title>
        <authorList>
            <person name="Chaudhary D.K."/>
        </authorList>
    </citation>
    <scope>NUCLEOTIDE SEQUENCE [LARGE SCALE GENOMIC DNA]</scope>
    <source>
        <strain evidence="3 4">AR-3-8</strain>
    </source>
</reference>
<dbReference type="GO" id="GO:0016989">
    <property type="term" value="F:sigma factor antagonist activity"/>
    <property type="evidence" value="ECO:0007669"/>
    <property type="project" value="TreeGrafter"/>
</dbReference>
<dbReference type="Gene3D" id="2.60.120.1440">
    <property type="match status" value="1"/>
</dbReference>
<dbReference type="RefSeq" id="WP_137340174.1">
    <property type="nucleotide sequence ID" value="NZ_BSQH01000006.1"/>
</dbReference>
<dbReference type="PANTHER" id="PTHR30273">
    <property type="entry name" value="PERIPLASMIC SIGNAL SENSOR AND SIGMA FACTOR ACTIVATOR FECR-RELATED"/>
    <property type="match status" value="1"/>
</dbReference>
<feature type="domain" description="FecR protein" evidence="1">
    <location>
        <begin position="121"/>
        <end position="217"/>
    </location>
</feature>
<dbReference type="Gene3D" id="3.55.50.30">
    <property type="match status" value="1"/>
</dbReference>
<dbReference type="OrthoDB" id="1523489at2"/>
<dbReference type="Pfam" id="PF16344">
    <property type="entry name" value="FecR_C"/>
    <property type="match status" value="1"/>
</dbReference>
<evidence type="ECO:0000313" key="3">
    <source>
        <dbReference type="EMBL" id="TKT91804.1"/>
    </source>
</evidence>
<comment type="caution">
    <text evidence="3">The sequence shown here is derived from an EMBL/GenBank/DDBJ whole genome shotgun (WGS) entry which is preliminary data.</text>
</comment>
<dbReference type="EMBL" id="SZVO01000005">
    <property type="protein sequence ID" value="TKT91804.1"/>
    <property type="molecule type" value="Genomic_DNA"/>
</dbReference>
<dbReference type="Proteomes" id="UP000304900">
    <property type="component" value="Unassembled WGS sequence"/>
</dbReference>
<dbReference type="PIRSF" id="PIRSF018266">
    <property type="entry name" value="FecR"/>
    <property type="match status" value="1"/>
</dbReference>
<dbReference type="InterPro" id="IPR006860">
    <property type="entry name" value="FecR"/>
</dbReference>
<dbReference type="Pfam" id="PF04773">
    <property type="entry name" value="FecR"/>
    <property type="match status" value="1"/>
</dbReference>
<gene>
    <name evidence="3" type="ORF">FDK13_11640</name>
</gene>
<dbReference type="AlphaFoldDB" id="A0A4U6DBT5"/>
<keyword evidence="4" id="KW-1185">Reference proteome</keyword>
<protein>
    <submittedName>
        <fullName evidence="3">DUF4974 domain-containing protein</fullName>
    </submittedName>
</protein>
<sequence>MEEPLKYILFEYLSGRANPLERQLAEDWLKNTEHTEIFHQWLLEWETRSPQFIPDQEKAMSRLLQRINQDNEETKKETEEDKSHVKSLNSIQIQRYGLIAASVLMLVCWGWFSRNLILYKTFETGYGKTTQIYLEDGSSVSLNANSRLKIPRFGFYGTVRNVVLDGEAEFSVSHTIDHKRFVVKTSDTFQVEVLGTQFSVFARPRGTKVALTRGKIRIDYAHGNEKQQLLMNPGDLVTLEKAGELKLTNGTDTKRYSAWKEQRFIFNATSLKEISAMIQENFGKKIIIANERIARRTITGNFKTEDADELLKTISEVLDLRIETAGNSIIITDN</sequence>
<dbReference type="InterPro" id="IPR012373">
    <property type="entry name" value="Ferrdict_sens_TM"/>
</dbReference>
<name>A0A4U6DBT5_9BACT</name>
<dbReference type="PANTHER" id="PTHR30273:SF2">
    <property type="entry name" value="PROTEIN FECR"/>
    <property type="match status" value="1"/>
</dbReference>
<proteinExistence type="predicted"/>
<dbReference type="InterPro" id="IPR032508">
    <property type="entry name" value="FecR_C"/>
</dbReference>
<organism evidence="3 4">
    <name type="scientific">Dyadobacter frigoris</name>
    <dbReference type="NCBI Taxonomy" id="2576211"/>
    <lineage>
        <taxon>Bacteria</taxon>
        <taxon>Pseudomonadati</taxon>
        <taxon>Bacteroidota</taxon>
        <taxon>Cytophagia</taxon>
        <taxon>Cytophagales</taxon>
        <taxon>Spirosomataceae</taxon>
        <taxon>Dyadobacter</taxon>
    </lineage>
</organism>
<evidence type="ECO:0000259" key="2">
    <source>
        <dbReference type="Pfam" id="PF16344"/>
    </source>
</evidence>
<evidence type="ECO:0000313" key="4">
    <source>
        <dbReference type="Proteomes" id="UP000304900"/>
    </source>
</evidence>
<evidence type="ECO:0000259" key="1">
    <source>
        <dbReference type="Pfam" id="PF04773"/>
    </source>
</evidence>
<accession>A0A4U6DBT5</accession>